<dbReference type="InterPro" id="IPR005039">
    <property type="entry name" value="Ant_C"/>
</dbReference>
<gene>
    <name evidence="2" type="ORF">DQL93_0645</name>
</gene>
<dbReference type="Proteomes" id="UP000274035">
    <property type="component" value="Segment"/>
</dbReference>
<reference evidence="2 3" key="1">
    <citation type="submission" date="2018-09" db="EMBL/GenBank/DDBJ databases">
        <authorList>
            <person name="Somerville V."/>
        </authorList>
    </citation>
    <scope>NUCLEOTIDE SEQUENCE [LARGE SCALE GENOMIC DNA]</scope>
</reference>
<keyword evidence="3" id="KW-1185">Reference proteome</keyword>
<accession>A0A3G6JKA0</accession>
<dbReference type="NCBIfam" id="TIGR02681">
    <property type="entry name" value="phage_pRha"/>
    <property type="match status" value="1"/>
</dbReference>
<dbReference type="InterPro" id="IPR014054">
    <property type="entry name" value="Phage_regulatory_Rha"/>
</dbReference>
<dbReference type="EMBL" id="CP031026">
    <property type="protein sequence ID" value="AZA17308.1"/>
    <property type="molecule type" value="Genomic_DNA"/>
</dbReference>
<evidence type="ECO:0000313" key="3">
    <source>
        <dbReference type="Proteomes" id="UP000274035"/>
    </source>
</evidence>
<dbReference type="GO" id="GO:0003677">
    <property type="term" value="F:DNA binding"/>
    <property type="evidence" value="ECO:0007669"/>
    <property type="project" value="InterPro"/>
</dbReference>
<proteinExistence type="predicted"/>
<evidence type="ECO:0000259" key="1">
    <source>
        <dbReference type="Pfam" id="PF03374"/>
    </source>
</evidence>
<sequence>MVSPLAINLFLRLRKEIVIMDELVIMQDNQAVTTILRVAEVFGKNHRDGMRSINNLISENSTAQNCAAGKMFAKSTYLNKQKHKKPMYYMNRDGFTLLAMGLTGKKALEFKLKYIEAFNKMENYIKKEQQFALPQTFGEALQLAADQQKLIEKNQPKVDYYDQQMRNPGLMTVTEIAKDFGLSATKLNKFIERKHIQFRQGKHWFFYQEYAGQGLANYEPFAYEEHTIDGTKQKVHNNLKWTQKGRKFIYDLLKEEDIHPTILSIED</sequence>
<feature type="domain" description="Antirepressor protein C-terminal" evidence="1">
    <location>
        <begin position="150"/>
        <end position="255"/>
    </location>
</feature>
<evidence type="ECO:0000313" key="2">
    <source>
        <dbReference type="EMBL" id="AZA17308.1"/>
    </source>
</evidence>
<protein>
    <submittedName>
        <fullName evidence="2">Antirepressor</fullName>
    </submittedName>
</protein>
<name>A0A3G6JKA0_9CAUD</name>
<dbReference type="Pfam" id="PF03374">
    <property type="entry name" value="ANT"/>
    <property type="match status" value="1"/>
</dbReference>
<organism evidence="2 3">
    <name type="scientific">Lactobacillus phage ViSo-2018a</name>
    <dbReference type="NCBI Taxonomy" id="2267607"/>
    <lineage>
        <taxon>Viruses</taxon>
        <taxon>Duplodnaviria</taxon>
        <taxon>Heunggongvirae</taxon>
        <taxon>Uroviricota</taxon>
        <taxon>Caudoviricetes</taxon>
        <taxon>Tybeckvirinae</taxon>
        <taxon>Lidleunavirus</taxon>
        <taxon>Lidleunavirus ViSo2018a</taxon>
    </lineage>
</organism>
<dbReference type="Pfam" id="PF09669">
    <property type="entry name" value="Phage_pRha"/>
    <property type="match status" value="1"/>
</dbReference>